<dbReference type="InterPro" id="IPR026846">
    <property type="entry name" value="Nse2(Mms21)"/>
</dbReference>
<reference evidence="12 13" key="1">
    <citation type="journal article" date="2017" name="Mol. Plant">
        <title>The Genome of Medicinal Plant Macleaya cordata Provides New Insights into Benzylisoquinoline Alkaloids Metabolism.</title>
        <authorList>
            <person name="Liu X."/>
            <person name="Liu Y."/>
            <person name="Huang P."/>
            <person name="Ma Y."/>
            <person name="Qing Z."/>
            <person name="Tang Q."/>
            <person name="Cao H."/>
            <person name="Cheng P."/>
            <person name="Zheng Y."/>
            <person name="Yuan Z."/>
            <person name="Zhou Y."/>
            <person name="Liu J."/>
            <person name="Tang Z."/>
            <person name="Zhuo Y."/>
            <person name="Zhang Y."/>
            <person name="Yu L."/>
            <person name="Huang J."/>
            <person name="Yang P."/>
            <person name="Peng Q."/>
            <person name="Zhang J."/>
            <person name="Jiang W."/>
            <person name="Zhang Z."/>
            <person name="Lin K."/>
            <person name="Ro D.K."/>
            <person name="Chen X."/>
            <person name="Xiong X."/>
            <person name="Shang Y."/>
            <person name="Huang S."/>
            <person name="Zeng J."/>
        </authorList>
    </citation>
    <scope>NUCLEOTIDE SEQUENCE [LARGE SCALE GENOMIC DNA]</scope>
    <source>
        <strain evidence="13">cv. BLH2017</strain>
        <tissue evidence="12">Root</tissue>
    </source>
</reference>
<dbReference type="STRING" id="56857.A0A200QLC3"/>
<dbReference type="GO" id="GO:0016874">
    <property type="term" value="F:ligase activity"/>
    <property type="evidence" value="ECO:0007669"/>
    <property type="project" value="UniProtKB-KW"/>
</dbReference>
<dbReference type="InParanoid" id="A0A200QLC3"/>
<dbReference type="GO" id="GO:0061665">
    <property type="term" value="F:SUMO ligase activity"/>
    <property type="evidence" value="ECO:0007669"/>
    <property type="project" value="TreeGrafter"/>
</dbReference>
<evidence type="ECO:0000256" key="10">
    <source>
        <dbReference type="PROSITE-ProRule" id="PRU00452"/>
    </source>
</evidence>
<sequence length="252" mass="28001">MASTSARQGDGGVGRIRTAVSTLYSDNQSLIAEFRKLLSMMKGIAVDLEKENQSQRVKELEDAVVELLASSDDCTHFSSALQSVGDSYQPGEGVTDFKKLLEEEFTKLKASAPLVPQNHPFLRQFKEAIWNVHHAGEPMPGDEQEDIIMTSTQSNILNIICPLSGKPVIELADPVRSMDCKHIYEKKVVMHYIRTKNSSPQCPVAGCPKILQAGRVVCDPLLLIEIDEMRSINNQTVRPSVVEDFTELDEEE</sequence>
<keyword evidence="9" id="KW-0539">Nucleus</keyword>
<dbReference type="AlphaFoldDB" id="A0A200QLC3"/>
<dbReference type="Proteomes" id="UP000195402">
    <property type="component" value="Unassembled WGS sequence"/>
</dbReference>
<comment type="caution">
    <text evidence="12">The sequence shown here is derived from an EMBL/GenBank/DDBJ whole genome shotgun (WGS) entry which is preliminary data.</text>
</comment>
<evidence type="ECO:0000259" key="11">
    <source>
        <dbReference type="PROSITE" id="PS51044"/>
    </source>
</evidence>
<evidence type="ECO:0000313" key="12">
    <source>
        <dbReference type="EMBL" id="OVA11217.1"/>
    </source>
</evidence>
<evidence type="ECO:0000256" key="8">
    <source>
        <dbReference type="ARBA" id="ARBA00022833"/>
    </source>
</evidence>
<dbReference type="CDD" id="cd16651">
    <property type="entry name" value="SPL-RING_NSE2"/>
    <property type="match status" value="1"/>
</dbReference>
<feature type="domain" description="SP-RING-type" evidence="11">
    <location>
        <begin position="143"/>
        <end position="231"/>
    </location>
</feature>
<dbReference type="SUPFAM" id="SSF57850">
    <property type="entry name" value="RING/U-box"/>
    <property type="match status" value="1"/>
</dbReference>
<evidence type="ECO:0000256" key="9">
    <source>
        <dbReference type="ARBA" id="ARBA00023242"/>
    </source>
</evidence>
<dbReference type="EMBL" id="MVGT01001723">
    <property type="protein sequence ID" value="OVA11217.1"/>
    <property type="molecule type" value="Genomic_DNA"/>
</dbReference>
<dbReference type="Pfam" id="PF11789">
    <property type="entry name" value="zf-Nse"/>
    <property type="match status" value="1"/>
</dbReference>
<keyword evidence="5" id="KW-0479">Metal-binding</keyword>
<comment type="subcellular location">
    <subcellularLocation>
        <location evidence="1">Nucleus</location>
    </subcellularLocation>
</comment>
<dbReference type="PANTHER" id="PTHR21330:SF1">
    <property type="entry name" value="E3 SUMO-PROTEIN LIGASE NSE2"/>
    <property type="match status" value="1"/>
</dbReference>
<evidence type="ECO:0000313" key="13">
    <source>
        <dbReference type="Proteomes" id="UP000195402"/>
    </source>
</evidence>
<evidence type="ECO:0000256" key="3">
    <source>
        <dbReference type="ARBA" id="ARBA00008212"/>
    </source>
</evidence>
<proteinExistence type="inferred from homology"/>
<evidence type="ECO:0000256" key="4">
    <source>
        <dbReference type="ARBA" id="ARBA00022679"/>
    </source>
</evidence>
<organism evidence="12 13">
    <name type="scientific">Macleaya cordata</name>
    <name type="common">Five-seeded plume-poppy</name>
    <name type="synonym">Bocconia cordata</name>
    <dbReference type="NCBI Taxonomy" id="56857"/>
    <lineage>
        <taxon>Eukaryota</taxon>
        <taxon>Viridiplantae</taxon>
        <taxon>Streptophyta</taxon>
        <taxon>Embryophyta</taxon>
        <taxon>Tracheophyta</taxon>
        <taxon>Spermatophyta</taxon>
        <taxon>Magnoliopsida</taxon>
        <taxon>Ranunculales</taxon>
        <taxon>Papaveraceae</taxon>
        <taxon>Papaveroideae</taxon>
        <taxon>Macleaya</taxon>
    </lineage>
</organism>
<name>A0A200QLC3_MACCD</name>
<dbReference type="OMA" id="VECKHIY"/>
<dbReference type="GO" id="GO:0008270">
    <property type="term" value="F:zinc ion binding"/>
    <property type="evidence" value="ECO:0007669"/>
    <property type="project" value="UniProtKB-KW"/>
</dbReference>
<protein>
    <submittedName>
        <fullName evidence="12">E3 SUMO-protein ligase Nse2 (Mms21)</fullName>
    </submittedName>
</protein>
<dbReference type="UniPathway" id="UPA00886"/>
<evidence type="ECO:0000256" key="1">
    <source>
        <dbReference type="ARBA" id="ARBA00004123"/>
    </source>
</evidence>
<keyword evidence="13" id="KW-1185">Reference proteome</keyword>
<comment type="pathway">
    <text evidence="2">Protein modification; protein sumoylation.</text>
</comment>
<dbReference type="InterPro" id="IPR004181">
    <property type="entry name" value="Znf_MIZ"/>
</dbReference>
<evidence type="ECO:0000256" key="6">
    <source>
        <dbReference type="ARBA" id="ARBA00022771"/>
    </source>
</evidence>
<dbReference type="GO" id="GO:0016925">
    <property type="term" value="P:protein sumoylation"/>
    <property type="evidence" value="ECO:0007669"/>
    <property type="project" value="UniProtKB-UniPathway"/>
</dbReference>
<comment type="similarity">
    <text evidence="3">Belongs to the NSE2 family.</text>
</comment>
<accession>A0A200QLC3</accession>
<keyword evidence="7" id="KW-0833">Ubl conjugation pathway</keyword>
<dbReference type="Gene3D" id="3.30.40.10">
    <property type="entry name" value="Zinc/RING finger domain, C3HC4 (zinc finger)"/>
    <property type="match status" value="1"/>
</dbReference>
<dbReference type="OrthoDB" id="26899at2759"/>
<evidence type="ECO:0000256" key="2">
    <source>
        <dbReference type="ARBA" id="ARBA00004718"/>
    </source>
</evidence>
<keyword evidence="6 10" id="KW-0863">Zinc-finger</keyword>
<evidence type="ECO:0000256" key="5">
    <source>
        <dbReference type="ARBA" id="ARBA00022723"/>
    </source>
</evidence>
<dbReference type="PANTHER" id="PTHR21330">
    <property type="entry name" value="E3 SUMO-PROTEIN LIGASE NSE2"/>
    <property type="match status" value="1"/>
</dbReference>
<dbReference type="GO" id="GO:0030915">
    <property type="term" value="C:Smc5-Smc6 complex"/>
    <property type="evidence" value="ECO:0007669"/>
    <property type="project" value="InterPro"/>
</dbReference>
<dbReference type="PROSITE" id="PS51044">
    <property type="entry name" value="ZF_SP_RING"/>
    <property type="match status" value="1"/>
</dbReference>
<keyword evidence="8" id="KW-0862">Zinc</keyword>
<keyword evidence="4" id="KW-0808">Transferase</keyword>
<dbReference type="GO" id="GO:0000724">
    <property type="term" value="P:double-strand break repair via homologous recombination"/>
    <property type="evidence" value="ECO:0007669"/>
    <property type="project" value="InterPro"/>
</dbReference>
<dbReference type="FunCoup" id="A0A200QLC3">
    <property type="interactions" value="2185"/>
</dbReference>
<dbReference type="GO" id="GO:0005634">
    <property type="term" value="C:nucleus"/>
    <property type="evidence" value="ECO:0007669"/>
    <property type="project" value="UniProtKB-SubCell"/>
</dbReference>
<dbReference type="InterPro" id="IPR013083">
    <property type="entry name" value="Znf_RING/FYVE/PHD"/>
</dbReference>
<gene>
    <name evidence="12" type="ORF">BVC80_8687g7</name>
</gene>
<evidence type="ECO:0000256" key="7">
    <source>
        <dbReference type="ARBA" id="ARBA00022786"/>
    </source>
</evidence>
<keyword evidence="12" id="KW-0436">Ligase</keyword>